<proteinExistence type="predicted"/>
<name>A0AAD2CKI6_9STRA</name>
<feature type="region of interest" description="Disordered" evidence="1">
    <location>
        <begin position="74"/>
        <end position="109"/>
    </location>
</feature>
<reference evidence="2" key="1">
    <citation type="submission" date="2023-08" db="EMBL/GenBank/DDBJ databases">
        <authorList>
            <person name="Audoor S."/>
            <person name="Bilcke G."/>
        </authorList>
    </citation>
    <scope>NUCLEOTIDE SEQUENCE</scope>
</reference>
<protein>
    <submittedName>
        <fullName evidence="2">Uncharacterized protein</fullName>
    </submittedName>
</protein>
<gene>
    <name evidence="2" type="ORF">CYCCA115_LOCUS2959</name>
</gene>
<evidence type="ECO:0000256" key="1">
    <source>
        <dbReference type="SAM" id="MobiDB-lite"/>
    </source>
</evidence>
<keyword evidence="3" id="KW-1185">Reference proteome</keyword>
<comment type="caution">
    <text evidence="2">The sequence shown here is derived from an EMBL/GenBank/DDBJ whole genome shotgun (WGS) entry which is preliminary data.</text>
</comment>
<sequence>MVSSRCKKNLPSLRVDDDFMQEDDDYLPTTKKADVDSMTLKTSIPKSITCLTIEGSVVNAGETIEPDQAHLYEAQDDDDDDDNWEHPEETEEFFSSNDTEDAENMSQTSWEEISEVSSVHSFHSKTGMTFLDVARLATQNKIADANNQEMDNWVAIAKARNQETANEDPSLNKEGPLKNSDSMDDVGDMFDSQFMLDGAKGIRGGKEKFMFKRQPKKKYRQWRSKNQLGTMLSCGARMPENNMISDRQGNRIMVKA</sequence>
<evidence type="ECO:0000313" key="3">
    <source>
        <dbReference type="Proteomes" id="UP001295423"/>
    </source>
</evidence>
<organism evidence="2 3">
    <name type="scientific">Cylindrotheca closterium</name>
    <dbReference type="NCBI Taxonomy" id="2856"/>
    <lineage>
        <taxon>Eukaryota</taxon>
        <taxon>Sar</taxon>
        <taxon>Stramenopiles</taxon>
        <taxon>Ochrophyta</taxon>
        <taxon>Bacillariophyta</taxon>
        <taxon>Bacillariophyceae</taxon>
        <taxon>Bacillariophycidae</taxon>
        <taxon>Bacillariales</taxon>
        <taxon>Bacillariaceae</taxon>
        <taxon>Cylindrotheca</taxon>
    </lineage>
</organism>
<evidence type="ECO:0000313" key="2">
    <source>
        <dbReference type="EMBL" id="CAJ1932683.1"/>
    </source>
</evidence>
<feature type="region of interest" description="Disordered" evidence="1">
    <location>
        <begin position="162"/>
        <end position="184"/>
    </location>
</feature>
<accession>A0AAD2CKI6</accession>
<dbReference type="EMBL" id="CAKOGP040000224">
    <property type="protein sequence ID" value="CAJ1932683.1"/>
    <property type="molecule type" value="Genomic_DNA"/>
</dbReference>
<feature type="compositionally biased region" description="Acidic residues" evidence="1">
    <location>
        <begin position="74"/>
        <end position="103"/>
    </location>
</feature>
<dbReference type="Proteomes" id="UP001295423">
    <property type="component" value="Unassembled WGS sequence"/>
</dbReference>
<dbReference type="AlphaFoldDB" id="A0AAD2CKI6"/>